<evidence type="ECO:0000313" key="1">
    <source>
        <dbReference type="EMBL" id="TGJ76375.1"/>
    </source>
</evidence>
<dbReference type="AlphaFoldDB" id="A0A4Z0YA04"/>
<proteinExistence type="predicted"/>
<name>A0A4Z0YA04_9FIRM</name>
<dbReference type="OrthoDB" id="1952641at2"/>
<reference evidence="1 2" key="1">
    <citation type="submission" date="2019-04" db="EMBL/GenBank/DDBJ databases">
        <authorList>
            <person name="Poehlein A."/>
            <person name="Bengelsdorf F.R."/>
            <person name="Duerre P."/>
            <person name="Daniel R."/>
        </authorList>
    </citation>
    <scope>NUCLEOTIDE SEQUENCE [LARGE SCALE GENOMIC DNA]</scope>
    <source>
        <strain evidence="1 2">BS-1</strain>
    </source>
</reference>
<dbReference type="SUPFAM" id="SSF55729">
    <property type="entry name" value="Acyl-CoA N-acyltransferases (Nat)"/>
    <property type="match status" value="1"/>
</dbReference>
<protein>
    <recommendedName>
        <fullName evidence="3">N-acetyltransferase domain-containing protein</fullName>
    </recommendedName>
</protein>
<keyword evidence="2" id="KW-1185">Reference proteome</keyword>
<comment type="caution">
    <text evidence="1">The sequence shown here is derived from an EMBL/GenBank/DDBJ whole genome shotgun (WGS) entry which is preliminary data.</text>
</comment>
<dbReference type="EMBL" id="SRMQ01000006">
    <property type="protein sequence ID" value="TGJ76375.1"/>
    <property type="molecule type" value="Genomic_DNA"/>
</dbReference>
<dbReference type="InterPro" id="IPR016181">
    <property type="entry name" value="Acyl_CoA_acyltransferase"/>
</dbReference>
<dbReference type="Gene3D" id="3.40.630.30">
    <property type="match status" value="1"/>
</dbReference>
<accession>A0A4Z0YA04</accession>
<organism evidence="1 2">
    <name type="scientific">Caproiciproducens galactitolivorans</name>
    <dbReference type="NCBI Taxonomy" id="642589"/>
    <lineage>
        <taxon>Bacteria</taxon>
        <taxon>Bacillati</taxon>
        <taxon>Bacillota</taxon>
        <taxon>Clostridia</taxon>
        <taxon>Eubacteriales</taxon>
        <taxon>Acutalibacteraceae</taxon>
        <taxon>Caproiciproducens</taxon>
    </lineage>
</organism>
<dbReference type="Proteomes" id="UP000297714">
    <property type="component" value="Unassembled WGS sequence"/>
</dbReference>
<evidence type="ECO:0008006" key="3">
    <source>
        <dbReference type="Google" id="ProtNLM"/>
    </source>
</evidence>
<evidence type="ECO:0000313" key="2">
    <source>
        <dbReference type="Proteomes" id="UP000297714"/>
    </source>
</evidence>
<dbReference type="RefSeq" id="WP_135659550.1">
    <property type="nucleotide sequence ID" value="NZ_JAJUFJ010000005.1"/>
</dbReference>
<gene>
    <name evidence="1" type="ORF">CAGA_15820</name>
</gene>
<sequence length="213" mass="24907">MSFETGASIVLGDASNLSSIYKDMEQQFPPCELLKYDKILELMEKGRYKLLKYRRLSDYKTVGYALIYKVEDSNLLWGDYLAIRKEFQCLNYGTGFIQAILDKYCGPYEGLLFSVEHVSNSDPALAKNQKRRIKFYKNLGAHRLHAHYLQPTDDGCLPMYLYFMPRKDVTGISREAQIHAISKMYEYCFSHLKHCSELLPRFESTIRDEKFED</sequence>